<reference evidence="1 2" key="1">
    <citation type="submission" date="2023-01" db="EMBL/GenBank/DDBJ databases">
        <title>Complete genome of Chryseobacterium camelliae VAN22-5A.</title>
        <authorList>
            <person name="Zong G."/>
            <person name="Cao G."/>
        </authorList>
    </citation>
    <scope>NUCLEOTIDE SEQUENCE [LARGE SCALE GENOMIC DNA]</scope>
    <source>
        <strain evidence="1 2">VAN22-5A</strain>
    </source>
</reference>
<evidence type="ECO:0000313" key="1">
    <source>
        <dbReference type="EMBL" id="WBV60221.1"/>
    </source>
</evidence>
<organism evidence="1 2">
    <name type="scientific">Chryseobacterium camelliae</name>
    <dbReference type="NCBI Taxonomy" id="1265445"/>
    <lineage>
        <taxon>Bacteria</taxon>
        <taxon>Pseudomonadati</taxon>
        <taxon>Bacteroidota</taxon>
        <taxon>Flavobacteriia</taxon>
        <taxon>Flavobacteriales</taxon>
        <taxon>Weeksellaceae</taxon>
        <taxon>Chryseobacterium group</taxon>
        <taxon>Chryseobacterium</taxon>
    </lineage>
</organism>
<protein>
    <recommendedName>
        <fullName evidence="3">DUF2795 domain-containing protein</fullName>
    </recommendedName>
</protein>
<sequence length="71" mass="8199">MSEIETFMDGLEFPVDVQRQKDFEAIKNALKRSNEGGVVLEVLYEALNSIKSNPNQSIEKVMYDALWDWDC</sequence>
<keyword evidence="2" id="KW-1185">Reference proteome</keyword>
<dbReference type="EMBL" id="CP115859">
    <property type="protein sequence ID" value="WBV60221.1"/>
    <property type="molecule type" value="Genomic_DNA"/>
</dbReference>
<evidence type="ECO:0000313" key="2">
    <source>
        <dbReference type="Proteomes" id="UP001210978"/>
    </source>
</evidence>
<gene>
    <name evidence="1" type="ORF">PFY12_14430</name>
</gene>
<name>A0ABY7QND6_9FLAO</name>
<proteinExistence type="predicted"/>
<dbReference type="RefSeq" id="WP_271148557.1">
    <property type="nucleotide sequence ID" value="NZ_CP115859.1"/>
</dbReference>
<accession>A0ABY7QND6</accession>
<dbReference type="Proteomes" id="UP001210978">
    <property type="component" value="Chromosome"/>
</dbReference>
<evidence type="ECO:0008006" key="3">
    <source>
        <dbReference type="Google" id="ProtNLM"/>
    </source>
</evidence>